<feature type="region of interest" description="Disordered" evidence="1">
    <location>
        <begin position="177"/>
        <end position="198"/>
    </location>
</feature>
<dbReference type="GO" id="GO:0005524">
    <property type="term" value="F:ATP binding"/>
    <property type="evidence" value="ECO:0007669"/>
    <property type="project" value="InterPro"/>
</dbReference>
<dbReference type="EMBL" id="OU503041">
    <property type="protein sequence ID" value="CAI9763988.1"/>
    <property type="molecule type" value="Genomic_DNA"/>
</dbReference>
<dbReference type="GO" id="GO:0004672">
    <property type="term" value="F:protein kinase activity"/>
    <property type="evidence" value="ECO:0007669"/>
    <property type="project" value="InterPro"/>
</dbReference>
<dbReference type="Pfam" id="PF00069">
    <property type="entry name" value="Pkinase"/>
    <property type="match status" value="1"/>
</dbReference>
<proteinExistence type="predicted"/>
<accession>A0AAD1Z6X0</accession>
<feature type="compositionally biased region" description="Low complexity" evidence="1">
    <location>
        <begin position="251"/>
        <end position="266"/>
    </location>
</feature>
<feature type="region of interest" description="Disordered" evidence="1">
    <location>
        <begin position="85"/>
        <end position="112"/>
    </location>
</feature>
<dbReference type="SUPFAM" id="SSF56112">
    <property type="entry name" value="Protein kinase-like (PK-like)"/>
    <property type="match status" value="1"/>
</dbReference>
<protein>
    <recommendedName>
        <fullName evidence="2">Protein kinase domain-containing protein</fullName>
    </recommendedName>
</protein>
<dbReference type="InterPro" id="IPR011009">
    <property type="entry name" value="Kinase-like_dom_sf"/>
</dbReference>
<dbReference type="Proteomes" id="UP000834106">
    <property type="component" value="Chromosome 6"/>
</dbReference>
<dbReference type="PANTHER" id="PTHR34193:SF1">
    <property type="entry name" value="EXPRESSED PROTEIN"/>
    <property type="match status" value="1"/>
</dbReference>
<dbReference type="InterPro" id="IPR000719">
    <property type="entry name" value="Prot_kinase_dom"/>
</dbReference>
<feature type="region of interest" description="Disordered" evidence="1">
    <location>
        <begin position="251"/>
        <end position="288"/>
    </location>
</feature>
<gene>
    <name evidence="3" type="ORF">FPE_LOCUS11418</name>
</gene>
<dbReference type="PANTHER" id="PTHR34193">
    <property type="entry name" value="OS11G0199801 PROTEIN"/>
    <property type="match status" value="1"/>
</dbReference>
<evidence type="ECO:0000313" key="4">
    <source>
        <dbReference type="Proteomes" id="UP000834106"/>
    </source>
</evidence>
<evidence type="ECO:0000256" key="1">
    <source>
        <dbReference type="SAM" id="MobiDB-lite"/>
    </source>
</evidence>
<evidence type="ECO:0000259" key="2">
    <source>
        <dbReference type="PROSITE" id="PS50011"/>
    </source>
</evidence>
<name>A0AAD1Z6X0_9LAMI</name>
<keyword evidence="4" id="KW-1185">Reference proteome</keyword>
<feature type="domain" description="Protein kinase" evidence="2">
    <location>
        <begin position="1"/>
        <end position="162"/>
    </location>
</feature>
<sequence>MKVAAETAVALAYLHMVPIILGDIKSANILLDQTYTAKVSDFGASRFDTLDDSVLTTLVQGTIGYLDPDYLHFGQGVQFRHNQVTEEDDSGVFSPPLWKNGPSSPKSPSHPLLHQQNYRVYSPNSRAQAIARGQWELMEMVKSMPESSYELSLKDLVEHHRIETQNQDQDQAERLNKEKNHGIRGLHQRSKKNEKMIRNGSFDNRGLFLKMGFPTFWKSKKKRSVVKSYSGKVSPKPEGSFDKDWWMKRFSGSSDSDSSRSKTGSSGSTGCGSGSVRKDSSRKRNGFLSSCLPCFQSRRNKPEE</sequence>
<organism evidence="3 4">
    <name type="scientific">Fraxinus pennsylvanica</name>
    <dbReference type="NCBI Taxonomy" id="56036"/>
    <lineage>
        <taxon>Eukaryota</taxon>
        <taxon>Viridiplantae</taxon>
        <taxon>Streptophyta</taxon>
        <taxon>Embryophyta</taxon>
        <taxon>Tracheophyta</taxon>
        <taxon>Spermatophyta</taxon>
        <taxon>Magnoliopsida</taxon>
        <taxon>eudicotyledons</taxon>
        <taxon>Gunneridae</taxon>
        <taxon>Pentapetalae</taxon>
        <taxon>asterids</taxon>
        <taxon>lamiids</taxon>
        <taxon>Lamiales</taxon>
        <taxon>Oleaceae</taxon>
        <taxon>Oleeae</taxon>
        <taxon>Fraxinus</taxon>
    </lineage>
</organism>
<dbReference type="PROSITE" id="PS50011">
    <property type="entry name" value="PROTEIN_KINASE_DOM"/>
    <property type="match status" value="1"/>
</dbReference>
<evidence type="ECO:0000313" key="3">
    <source>
        <dbReference type="EMBL" id="CAI9763988.1"/>
    </source>
</evidence>
<dbReference type="AlphaFoldDB" id="A0AAD1Z6X0"/>
<reference evidence="3" key="1">
    <citation type="submission" date="2023-05" db="EMBL/GenBank/DDBJ databases">
        <authorList>
            <person name="Huff M."/>
        </authorList>
    </citation>
    <scope>NUCLEOTIDE SEQUENCE</scope>
</reference>
<feature type="compositionally biased region" description="Low complexity" evidence="1">
    <location>
        <begin position="102"/>
        <end position="112"/>
    </location>
</feature>
<dbReference type="Gene3D" id="1.10.510.10">
    <property type="entry name" value="Transferase(Phosphotransferase) domain 1"/>
    <property type="match status" value="1"/>
</dbReference>